<reference evidence="3" key="1">
    <citation type="submission" date="2017-03" db="EMBL/GenBank/DDBJ databases">
        <title>Phytopthora megakarya and P. palmivora, two closely related causual agents of cacao black pod achieved similar genome size and gene model numbers by different mechanisms.</title>
        <authorList>
            <person name="Ali S."/>
            <person name="Shao J."/>
            <person name="Larry D.J."/>
            <person name="Kronmiller B."/>
            <person name="Shen D."/>
            <person name="Strem M.D."/>
            <person name="Melnick R.L."/>
            <person name="Guiltinan M.J."/>
            <person name="Tyler B.M."/>
            <person name="Meinhardt L.W."/>
            <person name="Bailey B.A."/>
        </authorList>
    </citation>
    <scope>NUCLEOTIDE SEQUENCE [LARGE SCALE GENOMIC DNA]</scope>
    <source>
        <strain evidence="3">zdho120</strain>
    </source>
</reference>
<dbReference type="OrthoDB" id="10068564at2759"/>
<dbReference type="Proteomes" id="UP000198211">
    <property type="component" value="Unassembled WGS sequence"/>
</dbReference>
<keyword evidence="2" id="KW-0695">RNA-directed DNA polymerase</keyword>
<organism evidence="2 3">
    <name type="scientific">Phytophthora megakarya</name>
    <dbReference type="NCBI Taxonomy" id="4795"/>
    <lineage>
        <taxon>Eukaryota</taxon>
        <taxon>Sar</taxon>
        <taxon>Stramenopiles</taxon>
        <taxon>Oomycota</taxon>
        <taxon>Peronosporomycetes</taxon>
        <taxon>Peronosporales</taxon>
        <taxon>Peronosporaceae</taxon>
        <taxon>Phytophthora</taxon>
    </lineage>
</organism>
<keyword evidence="2" id="KW-0548">Nucleotidyltransferase</keyword>
<proteinExistence type="predicted"/>
<dbReference type="InterPro" id="IPR043502">
    <property type="entry name" value="DNA/RNA_pol_sf"/>
</dbReference>
<dbReference type="InterPro" id="IPR051320">
    <property type="entry name" value="Viral_Replic_Matur_Polypro"/>
</dbReference>
<sequence length="214" mass="24396">MTGTNYVTESKVYSKRVWNLSISVVKSFWGMAKVEYLGHKVSHSGLEASPKDLSALTDLAFPGSLRAMQSFLGSLNYYSRFIEAYAIYASVLYELREIDFAAMMKEATQLRIQQVLEEEDIDRSRSREDQGGDYQKTLDLEAPDPTKVDPRWVHAQRSFSALKTRIATTPILRHFASDRKAIVVAISGSLMQEYNQIYYPVMFASRTLKLNELN</sequence>
<dbReference type="GO" id="GO:0003964">
    <property type="term" value="F:RNA-directed DNA polymerase activity"/>
    <property type="evidence" value="ECO:0007669"/>
    <property type="project" value="UniProtKB-KW"/>
</dbReference>
<dbReference type="PANTHER" id="PTHR33064">
    <property type="entry name" value="POL PROTEIN"/>
    <property type="match status" value="1"/>
</dbReference>
<evidence type="ECO:0000256" key="1">
    <source>
        <dbReference type="SAM" id="MobiDB-lite"/>
    </source>
</evidence>
<dbReference type="AlphaFoldDB" id="A0A225UXE1"/>
<dbReference type="SUPFAM" id="SSF56672">
    <property type="entry name" value="DNA/RNA polymerases"/>
    <property type="match status" value="1"/>
</dbReference>
<feature type="compositionally biased region" description="Basic and acidic residues" evidence="1">
    <location>
        <begin position="122"/>
        <end position="140"/>
    </location>
</feature>
<comment type="caution">
    <text evidence="2">The sequence shown here is derived from an EMBL/GenBank/DDBJ whole genome shotgun (WGS) entry which is preliminary data.</text>
</comment>
<keyword evidence="3" id="KW-1185">Reference proteome</keyword>
<keyword evidence="2" id="KW-0808">Transferase</keyword>
<evidence type="ECO:0000313" key="3">
    <source>
        <dbReference type="Proteomes" id="UP000198211"/>
    </source>
</evidence>
<dbReference type="Gene3D" id="3.30.70.270">
    <property type="match status" value="1"/>
</dbReference>
<dbReference type="PANTHER" id="PTHR33064:SF37">
    <property type="entry name" value="RIBONUCLEASE H"/>
    <property type="match status" value="1"/>
</dbReference>
<dbReference type="EMBL" id="NBNE01010183">
    <property type="protein sequence ID" value="OWY97684.1"/>
    <property type="molecule type" value="Genomic_DNA"/>
</dbReference>
<protein>
    <submittedName>
        <fullName evidence="2">Reverse transcriptase</fullName>
    </submittedName>
</protein>
<gene>
    <name evidence="2" type="ORF">PHMEG_00031728</name>
</gene>
<dbReference type="InterPro" id="IPR043128">
    <property type="entry name" value="Rev_trsase/Diguanyl_cyclase"/>
</dbReference>
<evidence type="ECO:0000313" key="2">
    <source>
        <dbReference type="EMBL" id="OWY97684.1"/>
    </source>
</evidence>
<feature type="region of interest" description="Disordered" evidence="1">
    <location>
        <begin position="121"/>
        <end position="140"/>
    </location>
</feature>
<name>A0A225UXE1_9STRA</name>
<accession>A0A225UXE1</accession>